<dbReference type="PANTHER" id="PTHR21599">
    <property type="entry name" value="GLYCERATE KINASE"/>
    <property type="match status" value="1"/>
</dbReference>
<evidence type="ECO:0000256" key="1">
    <source>
        <dbReference type="ARBA" id="ARBA00006284"/>
    </source>
</evidence>
<dbReference type="RefSeq" id="WP_045175571.1">
    <property type="nucleotide sequence ID" value="NZ_CP139957.1"/>
</dbReference>
<dbReference type="InterPro" id="IPR004381">
    <property type="entry name" value="Glycerate_kinase"/>
</dbReference>
<dbReference type="Gene3D" id="3.90.1510.10">
    <property type="entry name" value="Glycerate kinase, domain 2"/>
    <property type="match status" value="1"/>
</dbReference>
<dbReference type="EC" id="2.7.1.31" evidence="5"/>
<evidence type="ECO:0000256" key="4">
    <source>
        <dbReference type="PIRNR" id="PIRNR006078"/>
    </source>
</evidence>
<dbReference type="PIRSF" id="PIRSF006078">
    <property type="entry name" value="GlxK"/>
    <property type="match status" value="1"/>
</dbReference>
<dbReference type="PANTHER" id="PTHR21599:SF0">
    <property type="entry name" value="GLYCERATE KINASE"/>
    <property type="match status" value="1"/>
</dbReference>
<gene>
    <name evidence="5" type="ORF">SOJ16_002172</name>
</gene>
<protein>
    <submittedName>
        <fullName evidence="5">Glycerate kinase</fullName>
        <ecNumber evidence="5">2.7.1.31</ecNumber>
    </submittedName>
</protein>
<keyword evidence="3 4" id="KW-0418">Kinase</keyword>
<dbReference type="Proteomes" id="UP001322744">
    <property type="component" value="Chromosome"/>
</dbReference>
<evidence type="ECO:0000313" key="5">
    <source>
        <dbReference type="EMBL" id="WPX08299.1"/>
    </source>
</evidence>
<evidence type="ECO:0000256" key="3">
    <source>
        <dbReference type="ARBA" id="ARBA00022777"/>
    </source>
</evidence>
<dbReference type="NCBIfam" id="TIGR00045">
    <property type="entry name" value="glycerate kinase"/>
    <property type="match status" value="1"/>
</dbReference>
<evidence type="ECO:0000313" key="6">
    <source>
        <dbReference type="Proteomes" id="UP001322744"/>
    </source>
</evidence>
<proteinExistence type="inferred from homology"/>
<name>A0ABZ0TYH2_9FIRM</name>
<comment type="similarity">
    <text evidence="1 4">Belongs to the glycerate kinase type-1 family.</text>
</comment>
<dbReference type="InterPro" id="IPR018197">
    <property type="entry name" value="Glycerate_kinase_RE-like"/>
</dbReference>
<dbReference type="SUPFAM" id="SSF110738">
    <property type="entry name" value="Glycerate kinase I"/>
    <property type="match status" value="1"/>
</dbReference>
<accession>A0ABZ0TYH2</accession>
<dbReference type="InterPro" id="IPR036129">
    <property type="entry name" value="Glycerate_kinase_sf"/>
</dbReference>
<keyword evidence="6" id="KW-1185">Reference proteome</keyword>
<dbReference type="GO" id="GO:0008887">
    <property type="term" value="F:glycerate kinase activity"/>
    <property type="evidence" value="ECO:0007669"/>
    <property type="project" value="UniProtKB-EC"/>
</dbReference>
<dbReference type="InterPro" id="IPR018193">
    <property type="entry name" value="Glyc_kinase_flavodox-like_fold"/>
</dbReference>
<dbReference type="Gene3D" id="3.40.50.10350">
    <property type="entry name" value="Glycerate kinase, domain 1"/>
    <property type="match status" value="1"/>
</dbReference>
<keyword evidence="2 4" id="KW-0808">Transferase</keyword>
<reference evidence="5 6" key="1">
    <citation type="submission" date="2023-12" db="EMBL/GenBank/DDBJ databases">
        <authorList>
            <person name="Manesh M.J.H."/>
            <person name="Bing R.G."/>
            <person name="Willard D.J."/>
            <person name="Kelly R.M."/>
        </authorList>
    </citation>
    <scope>NUCLEOTIDE SEQUENCE [LARGE SCALE GENOMIC DNA]</scope>
    <source>
        <strain evidence="5 6">DSM 8977</strain>
    </source>
</reference>
<sequence>MKYLVAPDKYKGSFDAFVASEIIKEAIVEVDKSAEVFQLPLADGGEGTLTALCKIFGAKIEEVEVNDPLFRKIKSRIGFFEDKAIIEMAECSGLLLLKDEERNPLYTTTYGVGELIKYAISKKVKEIIIGIGGSATNDAGVGMLNSLGMKFLDENGEELKPIGENLVKIKKIDDSEFLKDALKVKFTVLCDVTNPLYGENGAAYVFAPQKGADENAVKLLDMGLRNFANVAKEYLGKDLSLSSGAGAAGGLGFALLAFLNAQYVSGIDYILSASNAEEHVKWADIIITGEGRFDRQSLSGKSTIGIARLGVKLGKMVIVISGSIDCPFEEYSKEGITSIFSIVDMASSLDRCLKEAPRLLKETTKSIVNLILRAKNL</sequence>
<organism evidence="5 6">
    <name type="scientific">Anaerocellum danielii</name>
    <dbReference type="NCBI Taxonomy" id="1387557"/>
    <lineage>
        <taxon>Bacteria</taxon>
        <taxon>Bacillati</taxon>
        <taxon>Bacillota</taxon>
        <taxon>Bacillota incertae sedis</taxon>
        <taxon>Caldicellulosiruptorales</taxon>
        <taxon>Caldicellulosiruptoraceae</taxon>
        <taxon>Anaerocellum</taxon>
    </lineage>
</organism>
<evidence type="ECO:0000256" key="2">
    <source>
        <dbReference type="ARBA" id="ARBA00022679"/>
    </source>
</evidence>
<dbReference type="EMBL" id="CP139957">
    <property type="protein sequence ID" value="WPX08299.1"/>
    <property type="molecule type" value="Genomic_DNA"/>
</dbReference>
<dbReference type="Pfam" id="PF02595">
    <property type="entry name" value="Gly_kinase"/>
    <property type="match status" value="1"/>
</dbReference>